<protein>
    <submittedName>
        <fullName evidence="2">Uncharacterized protein</fullName>
    </submittedName>
</protein>
<dbReference type="GeneID" id="36322618"/>
<organism evidence="2 3">
    <name type="scientific">Postia placenta MAD-698-R-SB12</name>
    <dbReference type="NCBI Taxonomy" id="670580"/>
    <lineage>
        <taxon>Eukaryota</taxon>
        <taxon>Fungi</taxon>
        <taxon>Dikarya</taxon>
        <taxon>Basidiomycota</taxon>
        <taxon>Agaricomycotina</taxon>
        <taxon>Agaricomycetes</taxon>
        <taxon>Polyporales</taxon>
        <taxon>Adustoporiaceae</taxon>
        <taxon>Rhodonia</taxon>
    </lineage>
</organism>
<feature type="region of interest" description="Disordered" evidence="1">
    <location>
        <begin position="1"/>
        <end position="33"/>
    </location>
</feature>
<dbReference type="EMBL" id="KZ110598">
    <property type="protein sequence ID" value="OSX61469.1"/>
    <property type="molecule type" value="Genomic_DNA"/>
</dbReference>
<sequence>MGFAPARVRGSEKVNPGWAHDHRSRCESAHGSMEGGTRIRLLGETMFSDVYSCPTDTASVVSLSSGRPSFLASRLTLRPTASCDDSVLRLTHSQSA</sequence>
<evidence type="ECO:0000313" key="3">
    <source>
        <dbReference type="Proteomes" id="UP000194127"/>
    </source>
</evidence>
<reference evidence="2 3" key="1">
    <citation type="submission" date="2017-04" db="EMBL/GenBank/DDBJ databases">
        <title>Genome Sequence of the Model Brown-Rot Fungus Postia placenta SB12.</title>
        <authorList>
            <consortium name="DOE Joint Genome Institute"/>
            <person name="Gaskell J."/>
            <person name="Kersten P."/>
            <person name="Larrondo L.F."/>
            <person name="Canessa P."/>
            <person name="Martinez D."/>
            <person name="Hibbett D."/>
            <person name="Schmoll M."/>
            <person name="Kubicek C.P."/>
            <person name="Martinez A.T."/>
            <person name="Yadav J."/>
            <person name="Master E."/>
            <person name="Magnuson J.K."/>
            <person name="James T."/>
            <person name="Yaver D."/>
            <person name="Berka R."/>
            <person name="Labutti K."/>
            <person name="Lipzen A."/>
            <person name="Aerts A."/>
            <person name="Barry K."/>
            <person name="Henrissat B."/>
            <person name="Blanchette R."/>
            <person name="Grigoriev I."/>
            <person name="Cullen D."/>
        </authorList>
    </citation>
    <scope>NUCLEOTIDE SEQUENCE [LARGE SCALE GENOMIC DNA]</scope>
    <source>
        <strain evidence="2 3">MAD-698-R-SB12</strain>
    </source>
</reference>
<gene>
    <name evidence="2" type="ORF">POSPLADRAFT_1040089</name>
</gene>
<dbReference type="AlphaFoldDB" id="A0A1X6MYN1"/>
<name>A0A1X6MYN1_9APHY</name>
<evidence type="ECO:0000313" key="2">
    <source>
        <dbReference type="EMBL" id="OSX61469.1"/>
    </source>
</evidence>
<dbReference type="RefSeq" id="XP_024338263.1">
    <property type="nucleotide sequence ID" value="XM_024477668.1"/>
</dbReference>
<evidence type="ECO:0000256" key="1">
    <source>
        <dbReference type="SAM" id="MobiDB-lite"/>
    </source>
</evidence>
<feature type="compositionally biased region" description="Basic and acidic residues" evidence="1">
    <location>
        <begin position="19"/>
        <end position="28"/>
    </location>
</feature>
<proteinExistence type="predicted"/>
<accession>A0A1X6MYN1</accession>
<dbReference type="Proteomes" id="UP000194127">
    <property type="component" value="Unassembled WGS sequence"/>
</dbReference>
<keyword evidence="3" id="KW-1185">Reference proteome</keyword>